<dbReference type="RefSeq" id="WP_096428084.1">
    <property type="nucleotide sequence ID" value="NZ_AP018042.1"/>
</dbReference>
<evidence type="ECO:0000313" key="1">
    <source>
        <dbReference type="EMBL" id="BAX79156.1"/>
    </source>
</evidence>
<proteinExistence type="predicted"/>
<reference evidence="1 2" key="1">
    <citation type="journal article" date="2018" name="Mar. Genomics">
        <title>Complete genome sequence of Marinifilaceae bacterium strain SPP2, isolated from the Antarctic marine sediment.</title>
        <authorList>
            <person name="Watanabe M."/>
            <person name="Kojima H."/>
            <person name="Fukui M."/>
        </authorList>
    </citation>
    <scope>NUCLEOTIDE SEQUENCE [LARGE SCALE GENOMIC DNA]</scope>
    <source>
        <strain evidence="1 2">SPP2</strain>
    </source>
</reference>
<dbReference type="Pfam" id="PF04237">
    <property type="entry name" value="YjbR"/>
    <property type="match status" value="1"/>
</dbReference>
<reference evidence="2" key="2">
    <citation type="journal article" date="2020" name="Antonie Van Leeuwenhoek">
        <title>Labilibaculum antarcticum sp. nov., a novel facultative anaerobic, psychrotorelant bacterium isolated from marine sediment of Antarctica.</title>
        <authorList>
            <person name="Watanabe M."/>
            <person name="Kojima H."/>
            <person name="Fukui M."/>
        </authorList>
    </citation>
    <scope>NUCLEOTIDE SEQUENCE [LARGE SCALE GENOMIC DNA]</scope>
    <source>
        <strain evidence="2">SPP2</strain>
    </source>
</reference>
<dbReference type="Gene3D" id="3.90.1150.30">
    <property type="match status" value="1"/>
</dbReference>
<dbReference type="AlphaFoldDB" id="A0A1Y1CFJ5"/>
<dbReference type="InterPro" id="IPR038056">
    <property type="entry name" value="YjbR-like_sf"/>
</dbReference>
<dbReference type="InterPro" id="IPR058532">
    <property type="entry name" value="YjbR/MT2646/Rv2570-like"/>
</dbReference>
<keyword evidence="2" id="KW-1185">Reference proteome</keyword>
<name>A0A1Y1CFJ5_9BACT</name>
<dbReference type="PANTHER" id="PTHR35145:SF1">
    <property type="entry name" value="CYTOPLASMIC PROTEIN"/>
    <property type="match status" value="1"/>
</dbReference>
<accession>A0A1Y1CFJ5</accession>
<organism evidence="1 2">
    <name type="scientific">Labilibaculum antarcticum</name>
    <dbReference type="NCBI Taxonomy" id="1717717"/>
    <lineage>
        <taxon>Bacteria</taxon>
        <taxon>Pseudomonadati</taxon>
        <taxon>Bacteroidota</taxon>
        <taxon>Bacteroidia</taxon>
        <taxon>Marinilabiliales</taxon>
        <taxon>Marinifilaceae</taxon>
        <taxon>Labilibaculum</taxon>
    </lineage>
</organism>
<sequence length="120" mass="14088">MNIEELREYCLSKNAVSEGFPFDEEILVFKVLDKIFLLTNINSELRINVKCDPEKAIELRERHSSVLPGYHMNKNHWNTVVIDGRESDKQLKTWIDDSYDQVVGKMTKKKQMELENLKST</sequence>
<gene>
    <name evidence="1" type="ORF">ALGA_0767</name>
</gene>
<dbReference type="PANTHER" id="PTHR35145">
    <property type="entry name" value="CYTOPLASMIC PROTEIN-RELATED"/>
    <property type="match status" value="1"/>
</dbReference>
<protein>
    <submittedName>
        <fullName evidence="1">MmcQ-like protein</fullName>
    </submittedName>
</protein>
<evidence type="ECO:0000313" key="2">
    <source>
        <dbReference type="Proteomes" id="UP000218267"/>
    </source>
</evidence>
<dbReference type="Proteomes" id="UP000218267">
    <property type="component" value="Chromosome"/>
</dbReference>
<dbReference type="KEGG" id="mbas:ALGA_0767"/>
<dbReference type="EMBL" id="AP018042">
    <property type="protein sequence ID" value="BAX79156.1"/>
    <property type="molecule type" value="Genomic_DNA"/>
</dbReference>
<dbReference type="SUPFAM" id="SSF142906">
    <property type="entry name" value="YjbR-like"/>
    <property type="match status" value="1"/>
</dbReference>
<dbReference type="OrthoDB" id="9789813at2"/>
<dbReference type="InterPro" id="IPR007351">
    <property type="entry name" value="YjbR"/>
</dbReference>